<dbReference type="GO" id="GO:0030026">
    <property type="term" value="P:intracellular manganese ion homeostasis"/>
    <property type="evidence" value="ECO:0007669"/>
    <property type="project" value="InterPro"/>
</dbReference>
<dbReference type="Proteomes" id="UP000289996">
    <property type="component" value="Unassembled WGS sequence"/>
</dbReference>
<accession>A0A660E2J2</accession>
<reference evidence="6 7" key="1">
    <citation type="submission" date="2018-11" db="EMBL/GenBank/DDBJ databases">
        <authorList>
            <person name="Wuyts S."/>
        </authorList>
    </citation>
    <scope>NUCLEOTIDE SEQUENCE [LARGE SCALE GENOMIC DNA]</scope>
    <source>
        <strain evidence="6">Lactobacillus mudanjiangensis AMBF249</strain>
    </source>
</reference>
<evidence type="ECO:0000256" key="5">
    <source>
        <dbReference type="SAM" id="Phobius"/>
    </source>
</evidence>
<protein>
    <submittedName>
        <fullName evidence="6">Uncharacterized protein</fullName>
    </submittedName>
</protein>
<evidence type="ECO:0000256" key="2">
    <source>
        <dbReference type="ARBA" id="ARBA00022692"/>
    </source>
</evidence>
<feature type="transmembrane region" description="Helical" evidence="5">
    <location>
        <begin position="173"/>
        <end position="195"/>
    </location>
</feature>
<feature type="transmembrane region" description="Helical" evidence="5">
    <location>
        <begin position="114"/>
        <end position="135"/>
    </location>
</feature>
<keyword evidence="2 5" id="KW-0812">Transmembrane</keyword>
<evidence type="ECO:0000313" key="6">
    <source>
        <dbReference type="EMBL" id="VDG30336.1"/>
    </source>
</evidence>
<feature type="transmembrane region" description="Helical" evidence="5">
    <location>
        <begin position="141"/>
        <end position="161"/>
    </location>
</feature>
<evidence type="ECO:0000256" key="1">
    <source>
        <dbReference type="ARBA" id="ARBA00004127"/>
    </source>
</evidence>
<feature type="transmembrane region" description="Helical" evidence="5">
    <location>
        <begin position="21"/>
        <end position="46"/>
    </location>
</feature>
<dbReference type="PANTHER" id="PTHR31851">
    <property type="entry name" value="FE(2+)/MN(2+) TRANSPORTER PCL1"/>
    <property type="match status" value="1"/>
</dbReference>
<gene>
    <name evidence="6" type="ORF">MUDAN_MDHGFNIF_01887</name>
</gene>
<keyword evidence="7" id="KW-1185">Reference proteome</keyword>
<dbReference type="InterPro" id="IPR008217">
    <property type="entry name" value="Ccc1_fam"/>
</dbReference>
<dbReference type="OrthoDB" id="188924at2"/>
<evidence type="ECO:0000256" key="3">
    <source>
        <dbReference type="ARBA" id="ARBA00022989"/>
    </source>
</evidence>
<organism evidence="6 7">
    <name type="scientific">Lactiplantibacillus mudanjiangensis</name>
    <dbReference type="NCBI Taxonomy" id="1296538"/>
    <lineage>
        <taxon>Bacteria</taxon>
        <taxon>Bacillati</taxon>
        <taxon>Bacillota</taxon>
        <taxon>Bacilli</taxon>
        <taxon>Lactobacillales</taxon>
        <taxon>Lactobacillaceae</taxon>
        <taxon>Lactiplantibacillus</taxon>
    </lineage>
</organism>
<evidence type="ECO:0000313" key="7">
    <source>
        <dbReference type="Proteomes" id="UP000289996"/>
    </source>
</evidence>
<sequence>MLQVLKQWQTRYSYFWDHLNVLRAGILGANDGIISVSGIVLGAVGADLSNTTLLISGISGMVAGACSMAGGEYVSVSAQRDVQLQKLQLQAVADHQVIDLTQTKIQKRDVLNPLHAAGMSMVSFMFGALIPLLAISLSSPSWRLINTVLAMMIALSLNATVSAGHAAVPVRKVILRNILVGVATALITYVMGTLLGGQV</sequence>
<dbReference type="GO" id="GO:0012505">
    <property type="term" value="C:endomembrane system"/>
    <property type="evidence" value="ECO:0007669"/>
    <property type="project" value="UniProtKB-SubCell"/>
</dbReference>
<feature type="transmembrane region" description="Helical" evidence="5">
    <location>
        <begin position="52"/>
        <end position="76"/>
    </location>
</feature>
<proteinExistence type="predicted"/>
<dbReference type="Pfam" id="PF01988">
    <property type="entry name" value="VIT1"/>
    <property type="match status" value="2"/>
</dbReference>
<evidence type="ECO:0000256" key="4">
    <source>
        <dbReference type="ARBA" id="ARBA00023136"/>
    </source>
</evidence>
<comment type="subcellular location">
    <subcellularLocation>
        <location evidence="1">Endomembrane system</location>
        <topology evidence="1">Multi-pass membrane protein</topology>
    </subcellularLocation>
</comment>
<dbReference type="RefSeq" id="WP_130845924.1">
    <property type="nucleotide sequence ID" value="NZ_BJDY01000007.1"/>
</dbReference>
<name>A0A660E2J2_9LACO</name>
<dbReference type="GO" id="GO:0005384">
    <property type="term" value="F:manganese ion transmembrane transporter activity"/>
    <property type="evidence" value="ECO:0007669"/>
    <property type="project" value="InterPro"/>
</dbReference>
<dbReference type="AlphaFoldDB" id="A0A660E2J2"/>
<dbReference type="EMBL" id="UYIG01000185">
    <property type="protein sequence ID" value="VDG30336.1"/>
    <property type="molecule type" value="Genomic_DNA"/>
</dbReference>
<keyword evidence="3 5" id="KW-1133">Transmembrane helix</keyword>
<keyword evidence="4 5" id="KW-0472">Membrane</keyword>